<reference evidence="8 9" key="1">
    <citation type="submission" date="2015-11" db="EMBL/GenBank/DDBJ databases">
        <title>The genome of Debaryomyces fabryi.</title>
        <authorList>
            <person name="Tafer H."/>
            <person name="Lopandic K."/>
        </authorList>
    </citation>
    <scope>NUCLEOTIDE SEQUENCE [LARGE SCALE GENOMIC DNA]</scope>
    <source>
        <strain evidence="8 9">CBS 789</strain>
    </source>
</reference>
<organism evidence="8 9">
    <name type="scientific">Debaryomyces fabryi</name>
    <dbReference type="NCBI Taxonomy" id="58627"/>
    <lineage>
        <taxon>Eukaryota</taxon>
        <taxon>Fungi</taxon>
        <taxon>Dikarya</taxon>
        <taxon>Ascomycota</taxon>
        <taxon>Saccharomycotina</taxon>
        <taxon>Pichiomycetes</taxon>
        <taxon>Debaryomycetaceae</taxon>
        <taxon>Debaryomyces</taxon>
    </lineage>
</organism>
<evidence type="ECO:0000256" key="1">
    <source>
        <dbReference type="ARBA" id="ARBA00004141"/>
    </source>
</evidence>
<dbReference type="InterPro" id="IPR004342">
    <property type="entry name" value="EXS_C"/>
</dbReference>
<feature type="compositionally biased region" description="Acidic residues" evidence="5">
    <location>
        <begin position="227"/>
        <end position="246"/>
    </location>
</feature>
<keyword evidence="2 6" id="KW-0812">Transmembrane</keyword>
<name>A0A0V1PQ16_9ASCO</name>
<keyword evidence="3 6" id="KW-1133">Transmembrane helix</keyword>
<gene>
    <name evidence="8" type="ORF">AC631_05912</name>
</gene>
<dbReference type="OrthoDB" id="9970435at2759"/>
<protein>
    <recommendedName>
        <fullName evidence="7">EXS domain-containing protein</fullName>
    </recommendedName>
</protein>
<dbReference type="GO" id="GO:0016036">
    <property type="term" value="P:cellular response to phosphate starvation"/>
    <property type="evidence" value="ECO:0007669"/>
    <property type="project" value="TreeGrafter"/>
</dbReference>
<dbReference type="GO" id="GO:0005886">
    <property type="term" value="C:plasma membrane"/>
    <property type="evidence" value="ECO:0007669"/>
    <property type="project" value="TreeGrafter"/>
</dbReference>
<dbReference type="GO" id="GO:0000822">
    <property type="term" value="F:inositol hexakisphosphate binding"/>
    <property type="evidence" value="ECO:0007669"/>
    <property type="project" value="TreeGrafter"/>
</dbReference>
<dbReference type="PROSITE" id="PS51380">
    <property type="entry name" value="EXS"/>
    <property type="match status" value="1"/>
</dbReference>
<accession>A0A0V1PQ16</accession>
<dbReference type="RefSeq" id="XP_015464430.1">
    <property type="nucleotide sequence ID" value="XM_015614741.1"/>
</dbReference>
<dbReference type="PANTHER" id="PTHR10783">
    <property type="entry name" value="XENOTROPIC AND POLYTROPIC RETROVIRUS RECEPTOR 1-RELATED"/>
    <property type="match status" value="1"/>
</dbReference>
<keyword evidence="4 6" id="KW-0472">Membrane</keyword>
<dbReference type="GeneID" id="26842921"/>
<dbReference type="EMBL" id="LMYN01000337">
    <property type="protein sequence ID" value="KRZ98327.1"/>
    <property type="molecule type" value="Genomic_DNA"/>
</dbReference>
<evidence type="ECO:0000256" key="2">
    <source>
        <dbReference type="ARBA" id="ARBA00022692"/>
    </source>
</evidence>
<feature type="region of interest" description="Disordered" evidence="5">
    <location>
        <begin position="227"/>
        <end position="252"/>
    </location>
</feature>
<evidence type="ECO:0000256" key="6">
    <source>
        <dbReference type="SAM" id="Phobius"/>
    </source>
</evidence>
<comment type="subcellular location">
    <subcellularLocation>
        <location evidence="1">Membrane</location>
        <topology evidence="1">Multi-pass membrane protein</topology>
    </subcellularLocation>
</comment>
<feature type="transmembrane region" description="Helical" evidence="6">
    <location>
        <begin position="21"/>
        <end position="43"/>
    </location>
</feature>
<dbReference type="Proteomes" id="UP000054251">
    <property type="component" value="Unassembled WGS sequence"/>
</dbReference>
<feature type="domain" description="EXS" evidence="7">
    <location>
        <begin position="1"/>
        <end position="146"/>
    </location>
</feature>
<dbReference type="GO" id="GO:0005794">
    <property type="term" value="C:Golgi apparatus"/>
    <property type="evidence" value="ECO:0007669"/>
    <property type="project" value="TreeGrafter"/>
</dbReference>
<evidence type="ECO:0000256" key="5">
    <source>
        <dbReference type="SAM" id="MobiDB-lite"/>
    </source>
</evidence>
<feature type="transmembrane region" description="Helical" evidence="6">
    <location>
        <begin position="63"/>
        <end position="85"/>
    </location>
</feature>
<evidence type="ECO:0000313" key="8">
    <source>
        <dbReference type="EMBL" id="KRZ98327.1"/>
    </source>
</evidence>
<proteinExistence type="predicted"/>
<sequence length="252" mass="29489">MYYGLLSAYRIDNQKKNRVAFIIFAIINTLYTSSWDIVMDWSLLQSGSKHRFLRDNLFFKRPIYYYCAMVIDVILRFQWIFYAFFTSQIQQLAVTSFCVALAELLRRFIWIFFRVENEHCTNVTLFRASRNSPLPYPISTGVERSIRRLVELKYSNSHSLELMKENKSIKRTLQDDQESDIGFISIPMPSTSLRERTRRKSTIGSVTSALNTAHIKDFQRKKAITDYEDDESAVDDDEGDDEEEIEAFTGAL</sequence>
<dbReference type="Pfam" id="PF03124">
    <property type="entry name" value="EXS"/>
    <property type="match status" value="1"/>
</dbReference>
<dbReference type="GO" id="GO:0006817">
    <property type="term" value="P:phosphate ion transport"/>
    <property type="evidence" value="ECO:0007669"/>
    <property type="project" value="TreeGrafter"/>
</dbReference>
<evidence type="ECO:0000259" key="7">
    <source>
        <dbReference type="PROSITE" id="PS51380"/>
    </source>
</evidence>
<evidence type="ECO:0000313" key="9">
    <source>
        <dbReference type="Proteomes" id="UP000054251"/>
    </source>
</evidence>
<dbReference type="PANTHER" id="PTHR10783:SF103">
    <property type="entry name" value="SOLUTE CARRIER FAMILY 53 MEMBER 1"/>
    <property type="match status" value="1"/>
</dbReference>
<comment type="caution">
    <text evidence="8">The sequence shown here is derived from an EMBL/GenBank/DDBJ whole genome shotgun (WGS) entry which is preliminary data.</text>
</comment>
<evidence type="ECO:0000256" key="3">
    <source>
        <dbReference type="ARBA" id="ARBA00022989"/>
    </source>
</evidence>
<keyword evidence="9" id="KW-1185">Reference proteome</keyword>
<evidence type="ECO:0000256" key="4">
    <source>
        <dbReference type="ARBA" id="ARBA00023136"/>
    </source>
</evidence>
<dbReference type="AlphaFoldDB" id="A0A0V1PQ16"/>